<dbReference type="AlphaFoldDB" id="A0A2V1JQ51"/>
<gene>
    <name evidence="1" type="ORF">LG34_13445</name>
</gene>
<evidence type="ECO:0000313" key="2">
    <source>
        <dbReference type="Proteomes" id="UP000245288"/>
    </source>
</evidence>
<comment type="caution">
    <text evidence="1">The sequence shown here is derived from an EMBL/GenBank/DDBJ whole genome shotgun (WGS) entry which is preliminary data.</text>
</comment>
<dbReference type="Proteomes" id="UP000245288">
    <property type="component" value="Unassembled WGS sequence"/>
</dbReference>
<protein>
    <submittedName>
        <fullName evidence="1">Uncharacterized protein</fullName>
    </submittedName>
</protein>
<organism evidence="1 2">
    <name type="scientific">Eubacterium ramulus</name>
    <dbReference type="NCBI Taxonomy" id="39490"/>
    <lineage>
        <taxon>Bacteria</taxon>
        <taxon>Bacillati</taxon>
        <taxon>Bacillota</taxon>
        <taxon>Clostridia</taxon>
        <taxon>Eubacteriales</taxon>
        <taxon>Eubacteriaceae</taxon>
        <taxon>Eubacterium</taxon>
    </lineage>
</organism>
<dbReference type="OrthoDB" id="2187587at2"/>
<keyword evidence="2" id="KW-1185">Reference proteome</keyword>
<dbReference type="RefSeq" id="WP_109216428.1">
    <property type="nucleotide sequence ID" value="NZ_JBGLFH010000001.1"/>
</dbReference>
<proteinExistence type="predicted"/>
<sequence>MEAVIAAAITGAFSVLGIVISNAKSNQKMESKIEQQLNTAQAVTDCKIEELTREVREHNNFAKRVPVLEEQVKVANHRIADLENQK</sequence>
<name>A0A2V1JQ51_EUBRA</name>
<dbReference type="EMBL" id="JRFU01000146">
    <property type="protein sequence ID" value="PWE85874.1"/>
    <property type="molecule type" value="Genomic_DNA"/>
</dbReference>
<reference evidence="1 2" key="1">
    <citation type="submission" date="2014-09" db="EMBL/GenBank/DDBJ databases">
        <title>Butyrate-producing bacteria isolated from human gut.</title>
        <authorList>
            <person name="Zhang Q."/>
            <person name="Zhao L."/>
        </authorList>
    </citation>
    <scope>NUCLEOTIDE SEQUENCE [LARGE SCALE GENOMIC DNA]</scope>
    <source>
        <strain evidence="1 2">21</strain>
    </source>
</reference>
<evidence type="ECO:0000313" key="1">
    <source>
        <dbReference type="EMBL" id="PWE85874.1"/>
    </source>
</evidence>
<accession>A0A2V1JQ51</accession>